<dbReference type="PANTHER" id="PTHR11451:SF44">
    <property type="entry name" value="THREONINE--TRNA LIGASE, CHLOROPLASTIC_MITOCHONDRIAL 2"/>
    <property type="match status" value="1"/>
</dbReference>
<evidence type="ECO:0000313" key="17">
    <source>
        <dbReference type="Proteomes" id="UP000196694"/>
    </source>
</evidence>
<feature type="domain" description="Aminoacyl-transfer RNA synthetases class-II family profile" evidence="13">
    <location>
        <begin position="247"/>
        <end position="491"/>
    </location>
</feature>
<dbReference type="Pfam" id="PF08915">
    <property type="entry name" value="tRNA-Thr_ED"/>
    <property type="match status" value="1"/>
</dbReference>
<gene>
    <name evidence="12" type="primary">thrS</name>
    <name evidence="15" type="ORF">Pdsh_04925</name>
    <name evidence="14" type="ORF">Pyrde_1697</name>
</gene>
<keyword evidence="9 12" id="KW-0648">Protein biosynthesis</keyword>
<evidence type="ECO:0000256" key="8">
    <source>
        <dbReference type="ARBA" id="ARBA00022884"/>
    </source>
</evidence>
<comment type="catalytic activity">
    <reaction evidence="11 12">
        <text>tRNA(Thr) + L-threonine + ATP = L-threonyl-tRNA(Thr) + AMP + diphosphate + H(+)</text>
        <dbReference type="Rhea" id="RHEA:24624"/>
        <dbReference type="Rhea" id="RHEA-COMP:9670"/>
        <dbReference type="Rhea" id="RHEA-COMP:9704"/>
        <dbReference type="ChEBI" id="CHEBI:15378"/>
        <dbReference type="ChEBI" id="CHEBI:30616"/>
        <dbReference type="ChEBI" id="CHEBI:33019"/>
        <dbReference type="ChEBI" id="CHEBI:57926"/>
        <dbReference type="ChEBI" id="CHEBI:78442"/>
        <dbReference type="ChEBI" id="CHEBI:78534"/>
        <dbReference type="ChEBI" id="CHEBI:456215"/>
        <dbReference type="EC" id="6.1.1.3"/>
    </reaction>
</comment>
<dbReference type="EC" id="6.1.1.3" evidence="12"/>
<evidence type="ECO:0000256" key="5">
    <source>
        <dbReference type="ARBA" id="ARBA00022741"/>
    </source>
</evidence>
<comment type="subunit">
    <text evidence="12">Homodimer.</text>
</comment>
<dbReference type="NCBIfam" id="NF003068">
    <property type="entry name" value="PRK03991.1"/>
    <property type="match status" value="1"/>
</dbReference>
<keyword evidence="3 12" id="KW-0820">tRNA-binding</keyword>
<comment type="subcellular location">
    <subcellularLocation>
        <location evidence="12">Cytoplasm</location>
    </subcellularLocation>
</comment>
<dbReference type="InterPro" id="IPR036621">
    <property type="entry name" value="Anticodon-bd_dom_sf"/>
</dbReference>
<dbReference type="KEGG" id="pdl:Pyrde_1697"/>
<dbReference type="InterPro" id="IPR002320">
    <property type="entry name" value="Thr-tRNA-ligase_IIa"/>
</dbReference>
<evidence type="ECO:0000256" key="10">
    <source>
        <dbReference type="ARBA" id="ARBA00023146"/>
    </source>
</evidence>
<evidence type="ECO:0000256" key="7">
    <source>
        <dbReference type="ARBA" id="ARBA00022840"/>
    </source>
</evidence>
<dbReference type="Proteomes" id="UP000196694">
    <property type="component" value="Unassembled WGS sequence"/>
</dbReference>
<feature type="binding site" evidence="12">
    <location>
        <position position="463"/>
    </location>
    <ligand>
        <name>Zn(2+)</name>
        <dbReference type="ChEBI" id="CHEBI:29105"/>
        <note>catalytic</note>
    </ligand>
</feature>
<accession>A0A0P0N5E7</accession>
<dbReference type="GO" id="GO:0004829">
    <property type="term" value="F:threonine-tRNA ligase activity"/>
    <property type="evidence" value="ECO:0007669"/>
    <property type="project" value="UniProtKB-UniRule"/>
</dbReference>
<sequence>MRILLIHAKEFSFKAKSKAIADAESVDLTPSEASVENALVVFTTVEDVDTQNLREVVENAVKDIIDVAEKVKAYTIVIYPYAHLSKRLAPPKVAKEALSLLEEELKKRAEGKYKVVRAPFGWYKEFKIHCYGHPLSELSRAYAPKASSKPQIEKKYFVLTPNGEVYKPEEYLSKADEEFRILIEKEALGKEIGEVENPVNALCAKFGFEWEPFSDYGHMRYEPHATLMVDAVSEYAWKLARDLGIPVLRIRGTNMFDLSAKPVYEHAELFGDRLYELWTDRKHLVMRYAACHQQFAILRDYVLSYKDLPLGMFEIADSYRLEQSGEVTLCFRLRRFYMPDLHILTRDIEEAVNVSRKLQEVIHREATRLGQKYYAVYNVTEDFWQEKRDLLLELIKRDGKPAIVTVYPAGIYYWVVNVEYHIIDVAGRPREIATFQFDVGNAKRFGIKYIDENNVERYPVIIHTALIGSIERYIYMVLDSAVKMERQGKKPYIPTWMAPIQVRLIPVDPKSEKQMQLVEKTASLLEENLIRVDIDDRDISLGKRIRDAAREWIPYIGVVGDREVETGTINVTIRRSNDRIAVKPEELVAMVLEEIRDYPRLQPTLPRYVSKRPSFVYLEKPSTPKQDRAKH</sequence>
<dbReference type="InterPro" id="IPR023509">
    <property type="entry name" value="DTD-like_sf"/>
</dbReference>
<keyword evidence="10 12" id="KW-0030">Aminoacyl-tRNA synthetase</keyword>
<dbReference type="OrthoDB" id="372136at2157"/>
<evidence type="ECO:0000256" key="2">
    <source>
        <dbReference type="ARBA" id="ARBA00022490"/>
    </source>
</evidence>
<dbReference type="PANTHER" id="PTHR11451">
    <property type="entry name" value="THREONINE-TRNA LIGASE"/>
    <property type="match status" value="1"/>
</dbReference>
<proteinExistence type="inferred from homology"/>
<evidence type="ECO:0000256" key="11">
    <source>
        <dbReference type="ARBA" id="ARBA00049515"/>
    </source>
</evidence>
<dbReference type="GO" id="GO:0006435">
    <property type="term" value="P:threonyl-tRNA aminoacylation"/>
    <property type="evidence" value="ECO:0007669"/>
    <property type="project" value="UniProtKB-UniRule"/>
</dbReference>
<dbReference type="GO" id="GO:0005737">
    <property type="term" value="C:cytoplasm"/>
    <property type="evidence" value="ECO:0007669"/>
    <property type="project" value="UniProtKB-SubCell"/>
</dbReference>
<evidence type="ECO:0000256" key="1">
    <source>
        <dbReference type="ARBA" id="ARBA00008226"/>
    </source>
</evidence>
<dbReference type="Gene3D" id="3.30.930.10">
    <property type="entry name" value="Bira Bifunctional Protein, Domain 2"/>
    <property type="match status" value="1"/>
</dbReference>
<evidence type="ECO:0000313" key="14">
    <source>
        <dbReference type="EMBL" id="ALL01740.1"/>
    </source>
</evidence>
<evidence type="ECO:0000313" key="16">
    <source>
        <dbReference type="Proteomes" id="UP000058613"/>
    </source>
</evidence>
<keyword evidence="12" id="KW-0479">Metal-binding</keyword>
<dbReference type="GO" id="GO:0000049">
    <property type="term" value="F:tRNA binding"/>
    <property type="evidence" value="ECO:0007669"/>
    <property type="project" value="UniProtKB-KW"/>
</dbReference>
<dbReference type="InterPro" id="IPR002314">
    <property type="entry name" value="aa-tRNA-synt_IIb"/>
</dbReference>
<protein>
    <recommendedName>
        <fullName evidence="12">Threonine--tRNA ligase</fullName>
        <ecNumber evidence="12">6.1.1.3</ecNumber>
    </recommendedName>
    <alternativeName>
        <fullName evidence="12">Threonyl-tRNA synthetase</fullName>
        <shortName evidence="12">ThrRS</shortName>
    </alternativeName>
</protein>
<organism evidence="14 16">
    <name type="scientific">Pyrodictium delaneyi</name>
    <dbReference type="NCBI Taxonomy" id="1273541"/>
    <lineage>
        <taxon>Archaea</taxon>
        <taxon>Thermoproteota</taxon>
        <taxon>Thermoprotei</taxon>
        <taxon>Desulfurococcales</taxon>
        <taxon>Pyrodictiaceae</taxon>
        <taxon>Pyrodictium</taxon>
    </lineage>
</organism>
<evidence type="ECO:0000259" key="13">
    <source>
        <dbReference type="PROSITE" id="PS50862"/>
    </source>
</evidence>
<keyword evidence="2 12" id="KW-0963">Cytoplasm</keyword>
<dbReference type="InterPro" id="IPR006195">
    <property type="entry name" value="aa-tRNA-synth_II"/>
</dbReference>
<dbReference type="Pfam" id="PF00587">
    <property type="entry name" value="tRNA-synt_2b"/>
    <property type="match status" value="1"/>
</dbReference>
<reference evidence="14 16" key="1">
    <citation type="submission" date="2015-10" db="EMBL/GenBank/DDBJ databases">
        <title>Complete genome sequence of hyperthermophilic archaeon Pyrodictium delaneyi Su06.</title>
        <authorList>
            <person name="Jung J.-H."/>
            <person name="Lin J."/>
            <person name="Holden J.F."/>
            <person name="Park C.-S."/>
        </authorList>
    </citation>
    <scope>NUCLEOTIDE SEQUENCE [LARGE SCALE GENOMIC DNA]</scope>
    <source>
        <strain evidence="14 16">Su06</strain>
    </source>
</reference>
<dbReference type="PROSITE" id="PS50862">
    <property type="entry name" value="AA_TRNA_LIGASE_II"/>
    <property type="match status" value="1"/>
</dbReference>
<evidence type="ECO:0000256" key="6">
    <source>
        <dbReference type="ARBA" id="ARBA00022833"/>
    </source>
</evidence>
<keyword evidence="17" id="KW-1185">Reference proteome</keyword>
<evidence type="ECO:0000256" key="3">
    <source>
        <dbReference type="ARBA" id="ARBA00022555"/>
    </source>
</evidence>
<evidence type="ECO:0000256" key="9">
    <source>
        <dbReference type="ARBA" id="ARBA00022917"/>
    </source>
</evidence>
<dbReference type="InterPro" id="IPR047246">
    <property type="entry name" value="ThrRS_anticodon"/>
</dbReference>
<dbReference type="Gene3D" id="3.40.50.800">
    <property type="entry name" value="Anticodon-binding domain"/>
    <property type="match status" value="1"/>
</dbReference>
<dbReference type="STRING" id="1273541.Pyrde_1697"/>
<keyword evidence="5 12" id="KW-0547">Nucleotide-binding</keyword>
<feature type="binding site" evidence="12">
    <location>
        <position position="342"/>
    </location>
    <ligand>
        <name>Zn(2+)</name>
        <dbReference type="ChEBI" id="CHEBI:29105"/>
        <note>catalytic</note>
    </ligand>
</feature>
<dbReference type="Pfam" id="PF03129">
    <property type="entry name" value="HGTP_anticodon"/>
    <property type="match status" value="1"/>
</dbReference>
<dbReference type="EMBL" id="CP013011">
    <property type="protein sequence ID" value="ALL01740.1"/>
    <property type="molecule type" value="Genomic_DNA"/>
</dbReference>
<reference evidence="15 17" key="2">
    <citation type="submission" date="2017-05" db="EMBL/GenBank/DDBJ databases">
        <title>The draft genome of the hyperthermophilic archaeon 'Pyrodictium delaneyi strain Hulk', an iron and nitrate reducer, reveals the capacity for sulfate reduction.</title>
        <authorList>
            <person name="Demey L.M."/>
            <person name="Miller C."/>
            <person name="Manzella M."/>
            <person name="Reguera G."/>
            <person name="Kashefi K."/>
        </authorList>
    </citation>
    <scope>NUCLEOTIDE SEQUENCE [LARGE SCALE GENOMIC DNA]</scope>
    <source>
        <strain evidence="15 17">Hulk</strain>
    </source>
</reference>
<dbReference type="SUPFAM" id="SSF55681">
    <property type="entry name" value="Class II aaRS and biotin synthetases"/>
    <property type="match status" value="1"/>
</dbReference>
<feature type="binding site" evidence="12">
    <location>
        <position position="291"/>
    </location>
    <ligand>
        <name>Zn(2+)</name>
        <dbReference type="ChEBI" id="CHEBI:29105"/>
        <note>catalytic</note>
    </ligand>
</feature>
<evidence type="ECO:0000313" key="15">
    <source>
        <dbReference type="EMBL" id="OWJ55038.1"/>
    </source>
</evidence>
<evidence type="ECO:0000256" key="4">
    <source>
        <dbReference type="ARBA" id="ARBA00022598"/>
    </source>
</evidence>
<dbReference type="EMBL" id="NCQP01000002">
    <property type="protein sequence ID" value="OWJ55038.1"/>
    <property type="molecule type" value="Genomic_DNA"/>
</dbReference>
<dbReference type="GO" id="GO:0008270">
    <property type="term" value="F:zinc ion binding"/>
    <property type="evidence" value="ECO:0007669"/>
    <property type="project" value="InterPro"/>
</dbReference>
<dbReference type="Gene3D" id="3.50.80.10">
    <property type="entry name" value="D-tyrosyl-tRNA(Tyr) deacylase"/>
    <property type="match status" value="1"/>
</dbReference>
<keyword evidence="4 12" id="KW-0436">Ligase</keyword>
<dbReference type="GO" id="GO:0005524">
    <property type="term" value="F:ATP binding"/>
    <property type="evidence" value="ECO:0007669"/>
    <property type="project" value="UniProtKB-UniRule"/>
</dbReference>
<dbReference type="GeneID" id="26100037"/>
<comment type="cofactor">
    <cofactor evidence="12">
        <name>Zn(2+)</name>
        <dbReference type="ChEBI" id="CHEBI:29105"/>
    </cofactor>
    <text evidence="12">Binds 1 zinc ion per subunit.</text>
</comment>
<dbReference type="RefSeq" id="WP_055409932.1">
    <property type="nucleotide sequence ID" value="NZ_CP013011.1"/>
</dbReference>
<keyword evidence="6 12" id="KW-0862">Zinc</keyword>
<dbReference type="InterPro" id="IPR004154">
    <property type="entry name" value="Anticodon-bd"/>
</dbReference>
<dbReference type="InterPro" id="IPR015011">
    <property type="entry name" value="Threonyl-tRNA_syn_edit_dom_arc"/>
</dbReference>
<comment type="caution">
    <text evidence="12">Lacks conserved residue(s) required for the propagation of feature annotation.</text>
</comment>
<dbReference type="PRINTS" id="PR01047">
    <property type="entry name" value="TRNASYNTHTHR"/>
</dbReference>
<dbReference type="SUPFAM" id="SSF52954">
    <property type="entry name" value="Class II aaRS ABD-related"/>
    <property type="match status" value="1"/>
</dbReference>
<dbReference type="CDD" id="cd00860">
    <property type="entry name" value="ThrRS_anticodon"/>
    <property type="match status" value="1"/>
</dbReference>
<name>A0A0P0N5E7_9CREN</name>
<dbReference type="AlphaFoldDB" id="A0A0P0N5E7"/>
<keyword evidence="7 12" id="KW-0067">ATP-binding</keyword>
<dbReference type="HAMAP" id="MF_00184">
    <property type="entry name" value="Thr_tRNA_synth"/>
    <property type="match status" value="1"/>
</dbReference>
<evidence type="ECO:0000256" key="12">
    <source>
        <dbReference type="HAMAP-Rule" id="MF_00184"/>
    </source>
</evidence>
<comment type="similarity">
    <text evidence="1 12">Belongs to the class-II aminoacyl-tRNA synthetase family.</text>
</comment>
<keyword evidence="8 12" id="KW-0694">RNA-binding</keyword>
<dbReference type="Proteomes" id="UP000058613">
    <property type="component" value="Chromosome"/>
</dbReference>
<dbReference type="InterPro" id="IPR045864">
    <property type="entry name" value="aa-tRNA-synth_II/BPL/LPL"/>
</dbReference>
<dbReference type="PATRIC" id="fig|1273541.4.peg.1808"/>